<dbReference type="EMBL" id="JACWZY010000051">
    <property type="protein sequence ID" value="MBD2705319.1"/>
    <property type="molecule type" value="Genomic_DNA"/>
</dbReference>
<gene>
    <name evidence="1" type="ORF">IC229_32170</name>
</gene>
<keyword evidence="2" id="KW-1185">Reference proteome</keyword>
<evidence type="ECO:0000313" key="2">
    <source>
        <dbReference type="Proteomes" id="UP000598820"/>
    </source>
</evidence>
<comment type="caution">
    <text evidence="1">The sequence shown here is derived from an EMBL/GenBank/DDBJ whole genome shotgun (WGS) entry which is preliminary data.</text>
</comment>
<dbReference type="RefSeq" id="WP_190892614.1">
    <property type="nucleotide sequence ID" value="NZ_JACWZY010000051.1"/>
</dbReference>
<dbReference type="PROSITE" id="PS51257">
    <property type="entry name" value="PROKAR_LIPOPROTEIN"/>
    <property type="match status" value="1"/>
</dbReference>
<sequence length="152" mass="17096">MKFTTIIILLLNVGFALSCRQRLCQSPPPSYNFAFINPQGQSVFNDTLQAGALRLSYASSTGTRSIVSKAEFKPLVTNDQYKILYQVQYNVFAQAEQNQYTVEIDNKAIGSLTLTSRRDNSECDGWMHLTEVRFNNQQIALGANLTYVITVK</sequence>
<reference evidence="1" key="1">
    <citation type="submission" date="2020-09" db="EMBL/GenBank/DDBJ databases">
        <authorList>
            <person name="Kim M.K."/>
        </authorList>
    </citation>
    <scope>NUCLEOTIDE SEQUENCE</scope>
    <source>
        <strain evidence="1">BT702</strain>
    </source>
</reference>
<evidence type="ECO:0000313" key="1">
    <source>
        <dbReference type="EMBL" id="MBD2705319.1"/>
    </source>
</evidence>
<dbReference type="AlphaFoldDB" id="A0A927AVV3"/>
<dbReference type="Proteomes" id="UP000598820">
    <property type="component" value="Unassembled WGS sequence"/>
</dbReference>
<name>A0A927AVV3_9BACT</name>
<organism evidence="1 2">
    <name type="scientific">Spirosoma profusum</name>
    <dbReference type="NCBI Taxonomy" id="2771354"/>
    <lineage>
        <taxon>Bacteria</taxon>
        <taxon>Pseudomonadati</taxon>
        <taxon>Bacteroidota</taxon>
        <taxon>Cytophagia</taxon>
        <taxon>Cytophagales</taxon>
        <taxon>Cytophagaceae</taxon>
        <taxon>Spirosoma</taxon>
    </lineage>
</organism>
<accession>A0A927AVV3</accession>
<protein>
    <submittedName>
        <fullName evidence="1">Uncharacterized protein</fullName>
    </submittedName>
</protein>
<proteinExistence type="predicted"/>